<reference evidence="1" key="1">
    <citation type="journal article" date="2017" name="Nature">
        <title>The genome of Chenopodium quinoa.</title>
        <authorList>
            <person name="Jarvis D.E."/>
            <person name="Ho Y.S."/>
            <person name="Lightfoot D.J."/>
            <person name="Schmoeckel S.M."/>
            <person name="Li B."/>
            <person name="Borm T.J.A."/>
            <person name="Ohyanagi H."/>
            <person name="Mineta K."/>
            <person name="Michell C.T."/>
            <person name="Saber N."/>
            <person name="Kharbatia N.M."/>
            <person name="Rupper R.R."/>
            <person name="Sharp A.R."/>
            <person name="Dally N."/>
            <person name="Boughton B.A."/>
            <person name="Woo Y.H."/>
            <person name="Gao G."/>
            <person name="Schijlen E.G.W.M."/>
            <person name="Guo X."/>
            <person name="Momin A.A."/>
            <person name="Negrao S."/>
            <person name="Al-Babili S."/>
            <person name="Gehring C."/>
            <person name="Roessner U."/>
            <person name="Jung C."/>
            <person name="Murphy K."/>
            <person name="Arold S.T."/>
            <person name="Gojobori T."/>
            <person name="van der Linden C.G."/>
            <person name="van Loo E.N."/>
            <person name="Jellen E.N."/>
            <person name="Maughan P.J."/>
            <person name="Tester M."/>
        </authorList>
    </citation>
    <scope>NUCLEOTIDE SEQUENCE [LARGE SCALE GENOMIC DNA]</scope>
    <source>
        <strain evidence="1">cv. PI 614886</strain>
    </source>
</reference>
<dbReference type="Proteomes" id="UP000596660">
    <property type="component" value="Unplaced"/>
</dbReference>
<dbReference type="AlphaFoldDB" id="A0A803KS79"/>
<dbReference type="PANTHER" id="PTHR37176">
    <property type="entry name" value="F10K1.23"/>
    <property type="match status" value="1"/>
</dbReference>
<dbReference type="PANTHER" id="PTHR37176:SF1">
    <property type="entry name" value="PROTEIN DOUBLE-STRAND BREAK FORMATION"/>
    <property type="match status" value="1"/>
</dbReference>
<dbReference type="InterPro" id="IPR044969">
    <property type="entry name" value="DFO"/>
</dbReference>
<dbReference type="EnsemblPlants" id="AUR62001886-RA">
    <property type="protein sequence ID" value="AUR62001886-RA:cds"/>
    <property type="gene ID" value="AUR62001886"/>
</dbReference>
<organism evidence="1 2">
    <name type="scientific">Chenopodium quinoa</name>
    <name type="common">Quinoa</name>
    <dbReference type="NCBI Taxonomy" id="63459"/>
    <lineage>
        <taxon>Eukaryota</taxon>
        <taxon>Viridiplantae</taxon>
        <taxon>Streptophyta</taxon>
        <taxon>Embryophyta</taxon>
        <taxon>Tracheophyta</taxon>
        <taxon>Spermatophyta</taxon>
        <taxon>Magnoliopsida</taxon>
        <taxon>eudicotyledons</taxon>
        <taxon>Gunneridae</taxon>
        <taxon>Pentapetalae</taxon>
        <taxon>Caryophyllales</taxon>
        <taxon>Chenopodiaceae</taxon>
        <taxon>Chenopodioideae</taxon>
        <taxon>Atripliceae</taxon>
        <taxon>Chenopodium</taxon>
    </lineage>
</organism>
<name>A0A803KS79_CHEQI</name>
<evidence type="ECO:0000313" key="2">
    <source>
        <dbReference type="Proteomes" id="UP000596660"/>
    </source>
</evidence>
<reference evidence="1" key="2">
    <citation type="submission" date="2021-03" db="UniProtKB">
        <authorList>
            <consortium name="EnsemblPlants"/>
        </authorList>
    </citation>
    <scope>IDENTIFICATION</scope>
</reference>
<evidence type="ECO:0000313" key="1">
    <source>
        <dbReference type="EnsemblPlants" id="AUR62001886-RA:cds"/>
    </source>
</evidence>
<dbReference type="OMA" id="KQFMRHE"/>
<keyword evidence="2" id="KW-1185">Reference proteome</keyword>
<proteinExistence type="predicted"/>
<sequence>MADISLPHHQLSLFFSQFKLRRFDDSTLRILELILSSKDVKLSLEFRSTLKEFLRSESLIAIREASGKSVEHKLLILDFLVRAFAIVDDVESCLAVRYEGLVMRDSWTISHPELRVSCSEWMNFAEDAFNNDFYSATAKACEYALLYLNGKSDFNCDNLSESVSTINKIQRLKDTAIRISTCHSGLKRKSVEPLTQQSGTYHLNTWNKSLQAKGSPAISDEVQGQATEYMKKKTLSIKQSSFSIEAKCTASISFRDGIKQQNVRNLLRLKNQ</sequence>
<accession>A0A803KS79</accession>
<protein>
    <submittedName>
        <fullName evidence="1">Uncharacterized protein</fullName>
    </submittedName>
</protein>
<dbReference type="GO" id="GO:0042138">
    <property type="term" value="P:meiotic DNA double-strand break formation"/>
    <property type="evidence" value="ECO:0007669"/>
    <property type="project" value="InterPro"/>
</dbReference>
<dbReference type="Gramene" id="AUR62001886-RA">
    <property type="protein sequence ID" value="AUR62001886-RA:cds"/>
    <property type="gene ID" value="AUR62001886"/>
</dbReference>